<proteinExistence type="inferred from homology"/>
<dbReference type="SUPFAM" id="SSF56645">
    <property type="entry name" value="Acyl-CoA dehydrogenase NM domain-like"/>
    <property type="match status" value="1"/>
</dbReference>
<reference evidence="9 10" key="1">
    <citation type="submission" date="2024-09" db="EMBL/GenBank/DDBJ databases">
        <authorList>
            <person name="Sun Q."/>
            <person name="Mori K."/>
        </authorList>
    </citation>
    <scope>NUCLEOTIDE SEQUENCE [LARGE SCALE GENOMIC DNA]</scope>
    <source>
        <strain evidence="9 10">CCM 4839</strain>
    </source>
</reference>
<evidence type="ECO:0000256" key="1">
    <source>
        <dbReference type="ARBA" id="ARBA00001974"/>
    </source>
</evidence>
<accession>A0ABV6JG50</accession>
<dbReference type="InterPro" id="IPR009075">
    <property type="entry name" value="AcylCo_DH/oxidase_C"/>
</dbReference>
<keyword evidence="4 5" id="KW-0274">FAD</keyword>
<dbReference type="Pfam" id="PF02771">
    <property type="entry name" value="Acyl-CoA_dh_N"/>
    <property type="match status" value="1"/>
</dbReference>
<dbReference type="PIRSF" id="PIRSF016578">
    <property type="entry name" value="HsaA"/>
    <property type="match status" value="1"/>
</dbReference>
<dbReference type="Gene3D" id="1.20.140.10">
    <property type="entry name" value="Butyryl-CoA Dehydrogenase, subunit A, domain 3"/>
    <property type="match status" value="1"/>
</dbReference>
<dbReference type="Proteomes" id="UP001589818">
    <property type="component" value="Unassembled WGS sequence"/>
</dbReference>
<feature type="domain" description="Acyl-CoA dehydrogenase/oxidase N-terminal" evidence="8">
    <location>
        <begin position="6"/>
        <end position="117"/>
    </location>
</feature>
<evidence type="ECO:0000259" key="6">
    <source>
        <dbReference type="Pfam" id="PF00441"/>
    </source>
</evidence>
<dbReference type="SUPFAM" id="SSF47203">
    <property type="entry name" value="Acyl-CoA dehydrogenase C-terminal domain-like"/>
    <property type="match status" value="1"/>
</dbReference>
<feature type="domain" description="Acyl-CoA dehydrogenase/oxidase C-terminal" evidence="6">
    <location>
        <begin position="229"/>
        <end position="361"/>
    </location>
</feature>
<keyword evidence="10" id="KW-1185">Reference proteome</keyword>
<dbReference type="InterPro" id="IPR013786">
    <property type="entry name" value="AcylCoA_DH/ox_N"/>
</dbReference>
<dbReference type="InterPro" id="IPR036250">
    <property type="entry name" value="AcylCo_DH-like_C"/>
</dbReference>
<protein>
    <submittedName>
        <fullName evidence="9">Acyl-CoA dehydrogenase family protein</fullName>
    </submittedName>
</protein>
<evidence type="ECO:0000259" key="7">
    <source>
        <dbReference type="Pfam" id="PF02770"/>
    </source>
</evidence>
<dbReference type="InterPro" id="IPR006091">
    <property type="entry name" value="Acyl-CoA_Oxase/DH_mid-dom"/>
</dbReference>
<evidence type="ECO:0000256" key="3">
    <source>
        <dbReference type="ARBA" id="ARBA00022630"/>
    </source>
</evidence>
<evidence type="ECO:0000256" key="5">
    <source>
        <dbReference type="RuleBase" id="RU362125"/>
    </source>
</evidence>
<dbReference type="Gene3D" id="2.40.110.10">
    <property type="entry name" value="Butyryl-CoA Dehydrogenase, subunit A, domain 2"/>
    <property type="match status" value="1"/>
</dbReference>
<dbReference type="Pfam" id="PF02770">
    <property type="entry name" value="Acyl-CoA_dh_M"/>
    <property type="match status" value="1"/>
</dbReference>
<organism evidence="9 10">
    <name type="scientific">Paenibacillus mendelii</name>
    <dbReference type="NCBI Taxonomy" id="206163"/>
    <lineage>
        <taxon>Bacteria</taxon>
        <taxon>Bacillati</taxon>
        <taxon>Bacillota</taxon>
        <taxon>Bacilli</taxon>
        <taxon>Bacillales</taxon>
        <taxon>Paenibacillaceae</taxon>
        <taxon>Paenibacillus</taxon>
    </lineage>
</organism>
<keyword evidence="3 5" id="KW-0285">Flavoprotein</keyword>
<sequence>MDYHCSEELELTRSMVSDFAAKRIAPSATQRDEEERFDRRLMPQLGELGLVGIPWPEQYGGAGSDLLTFTVAMEEISKACASTGAILSAHVGFAAWPILAFGSEELKLAHLSELARGTKLGSGVFPSFRRHDTANFSCITYRSEDGRYVLNGECRHVPNVEEADLYVVFAKGEGRRGGKGTSVFVVERGTMGLEIGSKDRTLGLRSRSSGDIRLNQCSIPKQNRIGKAGQGSEIALSILDLAHLSASAQAVGIAQGAMEAAAGYALERKQFGQLIGRHQGILFKLADMAARVEAGRLLNYQAAWCHQSGLSYRKEAALAWKFTAEMAAAITVDAVQVLGGYGYMQEYQVERYMRDAKCLEADFGMGGWFAEEIERMLAECQP</sequence>
<dbReference type="PROSITE" id="PS00073">
    <property type="entry name" value="ACYL_COA_DH_2"/>
    <property type="match status" value="1"/>
</dbReference>
<dbReference type="PANTHER" id="PTHR43884">
    <property type="entry name" value="ACYL-COA DEHYDROGENASE"/>
    <property type="match status" value="1"/>
</dbReference>
<comment type="similarity">
    <text evidence="2 5">Belongs to the acyl-CoA dehydrogenase family.</text>
</comment>
<dbReference type="InterPro" id="IPR009100">
    <property type="entry name" value="AcylCoA_DH/oxidase_NM_dom_sf"/>
</dbReference>
<evidence type="ECO:0000313" key="9">
    <source>
        <dbReference type="EMBL" id="MFC0394881.1"/>
    </source>
</evidence>
<gene>
    <name evidence="9" type="ORF">ACFFJ8_26400</name>
</gene>
<evidence type="ECO:0000259" key="8">
    <source>
        <dbReference type="Pfam" id="PF02771"/>
    </source>
</evidence>
<dbReference type="EMBL" id="JBHLVF010000041">
    <property type="protein sequence ID" value="MFC0394881.1"/>
    <property type="molecule type" value="Genomic_DNA"/>
</dbReference>
<dbReference type="RefSeq" id="WP_204816042.1">
    <property type="nucleotide sequence ID" value="NZ_JANHOF010000001.1"/>
</dbReference>
<evidence type="ECO:0000256" key="2">
    <source>
        <dbReference type="ARBA" id="ARBA00009347"/>
    </source>
</evidence>
<dbReference type="InterPro" id="IPR046373">
    <property type="entry name" value="Acyl-CoA_Oxase/DH_mid-dom_sf"/>
</dbReference>
<name>A0ABV6JG50_9BACL</name>
<dbReference type="Pfam" id="PF00441">
    <property type="entry name" value="Acyl-CoA_dh_1"/>
    <property type="match status" value="1"/>
</dbReference>
<dbReference type="Gene3D" id="1.10.540.10">
    <property type="entry name" value="Acyl-CoA dehydrogenase/oxidase, N-terminal domain"/>
    <property type="match status" value="1"/>
</dbReference>
<comment type="caution">
    <text evidence="9">The sequence shown here is derived from an EMBL/GenBank/DDBJ whole genome shotgun (WGS) entry which is preliminary data.</text>
</comment>
<evidence type="ECO:0000313" key="10">
    <source>
        <dbReference type="Proteomes" id="UP001589818"/>
    </source>
</evidence>
<dbReference type="InterPro" id="IPR037069">
    <property type="entry name" value="AcylCoA_DH/ox_N_sf"/>
</dbReference>
<feature type="domain" description="Acyl-CoA oxidase/dehydrogenase middle" evidence="7">
    <location>
        <begin position="132"/>
        <end position="217"/>
    </location>
</feature>
<comment type="cofactor">
    <cofactor evidence="1 5">
        <name>FAD</name>
        <dbReference type="ChEBI" id="CHEBI:57692"/>
    </cofactor>
</comment>
<keyword evidence="5" id="KW-0560">Oxidoreductase</keyword>
<dbReference type="PANTHER" id="PTHR43884:SF41">
    <property type="entry name" value="ACYL-COA DEHYDROGENASE"/>
    <property type="match status" value="1"/>
</dbReference>
<evidence type="ECO:0000256" key="4">
    <source>
        <dbReference type="ARBA" id="ARBA00022827"/>
    </source>
</evidence>
<dbReference type="InterPro" id="IPR006089">
    <property type="entry name" value="Acyl-CoA_DH_CS"/>
</dbReference>